<name>A0AAN7SKN7_9COLE</name>
<accession>A0AAN7SKN7</accession>
<dbReference type="SMART" id="SM00950">
    <property type="entry name" value="Piwi"/>
    <property type="match status" value="1"/>
</dbReference>
<evidence type="ECO:0000256" key="1">
    <source>
        <dbReference type="SAM" id="MobiDB-lite"/>
    </source>
</evidence>
<feature type="region of interest" description="Disordered" evidence="1">
    <location>
        <begin position="1"/>
        <end position="32"/>
    </location>
</feature>
<dbReference type="Gene3D" id="3.40.50.2300">
    <property type="match status" value="1"/>
</dbReference>
<dbReference type="EMBL" id="JARPUR010000007">
    <property type="protein sequence ID" value="KAK4872623.1"/>
    <property type="molecule type" value="Genomic_DNA"/>
</dbReference>
<dbReference type="AlphaFoldDB" id="A0AAN7SKN7"/>
<dbReference type="Gene3D" id="3.30.420.10">
    <property type="entry name" value="Ribonuclease H-like superfamily/Ribonuclease H"/>
    <property type="match status" value="1"/>
</dbReference>
<dbReference type="Pfam" id="PF02171">
    <property type="entry name" value="Piwi"/>
    <property type="match status" value="1"/>
</dbReference>
<dbReference type="InterPro" id="IPR036397">
    <property type="entry name" value="RNaseH_sf"/>
</dbReference>
<dbReference type="PANTHER" id="PTHR22891">
    <property type="entry name" value="EUKARYOTIC TRANSLATION INITIATION FACTOR 2C"/>
    <property type="match status" value="1"/>
</dbReference>
<dbReference type="InterPro" id="IPR012337">
    <property type="entry name" value="RNaseH-like_sf"/>
</dbReference>
<dbReference type="PROSITE" id="PS50822">
    <property type="entry name" value="PIWI"/>
    <property type="match status" value="1"/>
</dbReference>
<gene>
    <name evidence="3" type="ORF">RN001_014652</name>
</gene>
<feature type="domain" description="Piwi" evidence="2">
    <location>
        <begin position="622"/>
        <end position="681"/>
    </location>
</feature>
<evidence type="ECO:0000313" key="3">
    <source>
        <dbReference type="EMBL" id="KAK4872623.1"/>
    </source>
</evidence>
<dbReference type="GO" id="GO:0003676">
    <property type="term" value="F:nucleic acid binding"/>
    <property type="evidence" value="ECO:0007669"/>
    <property type="project" value="InterPro"/>
</dbReference>
<keyword evidence="4" id="KW-1185">Reference proteome</keyword>
<evidence type="ECO:0000259" key="2">
    <source>
        <dbReference type="PROSITE" id="PS50822"/>
    </source>
</evidence>
<dbReference type="SUPFAM" id="SSF53098">
    <property type="entry name" value="Ribonuclease H-like"/>
    <property type="match status" value="1"/>
</dbReference>
<organism evidence="3 4">
    <name type="scientific">Aquatica leii</name>
    <dbReference type="NCBI Taxonomy" id="1421715"/>
    <lineage>
        <taxon>Eukaryota</taxon>
        <taxon>Metazoa</taxon>
        <taxon>Ecdysozoa</taxon>
        <taxon>Arthropoda</taxon>
        <taxon>Hexapoda</taxon>
        <taxon>Insecta</taxon>
        <taxon>Pterygota</taxon>
        <taxon>Neoptera</taxon>
        <taxon>Endopterygota</taxon>
        <taxon>Coleoptera</taxon>
        <taxon>Polyphaga</taxon>
        <taxon>Elateriformia</taxon>
        <taxon>Elateroidea</taxon>
        <taxon>Lampyridae</taxon>
        <taxon>Luciolinae</taxon>
        <taxon>Aquatica</taxon>
    </lineage>
</organism>
<evidence type="ECO:0000313" key="4">
    <source>
        <dbReference type="Proteomes" id="UP001353858"/>
    </source>
</evidence>
<sequence>MSFSSNDWSSSSKSSFLRKSGGMIDDERSKDLHSEVVKSQEKKTQSLLCKVPHSYQRLQDLHQELEKDAEVKTNAVYVSIAFIFEYTVKFNPLIAVTSLKGTYLRRFFAQVHQLFAFRNRSVFTLEKIDESKCPYTIFCKELRTKITLTLVLAQVHNANVELLSNMLDAACETFTPGIDKYASKFVYSLRQFEDNRLLLLIDCEYHKTEDSNVKDLVDCYKKLYGENRYQDTLNFFLSNCLVYHTIDGLIYEYQRINWRDESLTLNSITQTINAKFEKCHIAERLEFNHHESQSHVQEHIETFFNQLKTSFSFINVSTSVLPVQTVTFGDGVICRKTNWIDDLRTNEVFASVELRCWVIIHEVDDEDLAKRYAATVLELQYVVGLCICRPLYFAIKSNCKNDYVDRLRTFASNEIQLVVVILNESNNKPAPLIKLIKHISFIRHPVPTKIVYSTEIKCRQNVRDSLYTINSMLGGSSWSVNLPENVLICAVDVYVGFDKKTAPVCSLVTNLACDGIHWYSKTNFLKEYSIRECISEARNKYFEINGQYPNQIVIYHTSCASFSNDVIECYQKLENFLKMTVVLIDEAKLCCFDKNLSVGSVIRDKITEPTDFFLFSGGLGQVPRPTHYKIIKDFAGFSSDFLEELTYKLCYLYYKRANVVHMPAPCIYARRLSKLVTETIYDIPSETLNDYLYYL</sequence>
<feature type="compositionally biased region" description="Low complexity" evidence="1">
    <location>
        <begin position="1"/>
        <end position="20"/>
    </location>
</feature>
<dbReference type="InterPro" id="IPR003165">
    <property type="entry name" value="Piwi"/>
</dbReference>
<reference evidence="4" key="1">
    <citation type="submission" date="2023-01" db="EMBL/GenBank/DDBJ databases">
        <title>Key to firefly adult light organ development and bioluminescence: homeobox transcription factors regulate luciferase expression and transportation to peroxisome.</title>
        <authorList>
            <person name="Fu X."/>
        </authorList>
    </citation>
    <scope>NUCLEOTIDE SEQUENCE [LARGE SCALE GENOMIC DNA]</scope>
</reference>
<dbReference type="Proteomes" id="UP001353858">
    <property type="component" value="Unassembled WGS sequence"/>
</dbReference>
<protein>
    <recommendedName>
        <fullName evidence="2">Piwi domain-containing protein</fullName>
    </recommendedName>
</protein>
<proteinExistence type="predicted"/>
<comment type="caution">
    <text evidence="3">The sequence shown here is derived from an EMBL/GenBank/DDBJ whole genome shotgun (WGS) entry which is preliminary data.</text>
</comment>